<proteinExistence type="predicted"/>
<sequence length="77" mass="8321">EPGPRSIVVRPPIALRAGDCLGWSVCGPVPFPFDDCQESGEEALMGVSEEMPQMPLGPTTASSFRLEVQRAPCRLYS</sequence>
<dbReference type="AlphaFoldDB" id="A0A813J1H3"/>
<feature type="non-terminal residue" evidence="1">
    <location>
        <position position="1"/>
    </location>
</feature>
<evidence type="ECO:0000313" key="1">
    <source>
        <dbReference type="EMBL" id="CAE8660900.1"/>
    </source>
</evidence>
<evidence type="ECO:0000313" key="2">
    <source>
        <dbReference type="Proteomes" id="UP000626109"/>
    </source>
</evidence>
<comment type="caution">
    <text evidence="1">The sequence shown here is derived from an EMBL/GenBank/DDBJ whole genome shotgun (WGS) entry which is preliminary data.</text>
</comment>
<gene>
    <name evidence="1" type="ORF">PGLA2088_LOCUS14323</name>
</gene>
<dbReference type="EMBL" id="CAJNNW010017406">
    <property type="protein sequence ID" value="CAE8660900.1"/>
    <property type="molecule type" value="Genomic_DNA"/>
</dbReference>
<accession>A0A813J1H3</accession>
<reference evidence="1" key="1">
    <citation type="submission" date="2021-02" db="EMBL/GenBank/DDBJ databases">
        <authorList>
            <person name="Dougan E. K."/>
            <person name="Rhodes N."/>
            <person name="Thang M."/>
            <person name="Chan C."/>
        </authorList>
    </citation>
    <scope>NUCLEOTIDE SEQUENCE</scope>
</reference>
<organism evidence="1 2">
    <name type="scientific">Polarella glacialis</name>
    <name type="common">Dinoflagellate</name>
    <dbReference type="NCBI Taxonomy" id="89957"/>
    <lineage>
        <taxon>Eukaryota</taxon>
        <taxon>Sar</taxon>
        <taxon>Alveolata</taxon>
        <taxon>Dinophyceae</taxon>
        <taxon>Suessiales</taxon>
        <taxon>Suessiaceae</taxon>
        <taxon>Polarella</taxon>
    </lineage>
</organism>
<feature type="non-terminal residue" evidence="1">
    <location>
        <position position="77"/>
    </location>
</feature>
<dbReference type="Proteomes" id="UP000626109">
    <property type="component" value="Unassembled WGS sequence"/>
</dbReference>
<name>A0A813J1H3_POLGL</name>
<protein>
    <submittedName>
        <fullName evidence="1">Uncharacterized protein</fullName>
    </submittedName>
</protein>